<dbReference type="STRING" id="314276.OS145_01852"/>
<comment type="caution">
    <text evidence="2">The sequence shown here is derived from an EMBL/GenBank/DDBJ whole genome shotgun (WGS) entry which is preliminary data.</text>
</comment>
<dbReference type="PANTHER" id="PTHR36503:SF1">
    <property type="entry name" value="BLR2520 PROTEIN"/>
    <property type="match status" value="1"/>
</dbReference>
<dbReference type="SUPFAM" id="SSF54593">
    <property type="entry name" value="Glyoxalase/Bleomycin resistance protein/Dihydroxybiphenyl dioxygenase"/>
    <property type="match status" value="1"/>
</dbReference>
<evidence type="ECO:0000259" key="1">
    <source>
        <dbReference type="PROSITE" id="PS51819"/>
    </source>
</evidence>
<organism evidence="2 3">
    <name type="scientific">Idiomarina baltica</name>
    <dbReference type="NCBI Taxonomy" id="190892"/>
    <lineage>
        <taxon>Bacteria</taxon>
        <taxon>Pseudomonadati</taxon>
        <taxon>Pseudomonadota</taxon>
        <taxon>Gammaproteobacteria</taxon>
        <taxon>Alteromonadales</taxon>
        <taxon>Idiomarinaceae</taxon>
        <taxon>Idiomarina</taxon>
    </lineage>
</organism>
<sequence>MSGYLSVITLVVDDLNRSFEFYNQVFNWPNKGLQGNREDDTQVAFFSPQGSVKIALWPRESFNRQLEINSVHSPCMGTTMQSLNLESESAVEALFDRAMHAFAESIKPPHWQPWHCYGAYFKDPDGHLWEITFNPSKA</sequence>
<reference evidence="2 3" key="1">
    <citation type="journal article" date="2018" name="Nat. Biotechnol.">
        <title>A standardized bacterial taxonomy based on genome phylogeny substantially revises the tree of life.</title>
        <authorList>
            <person name="Parks D.H."/>
            <person name="Chuvochina M."/>
            <person name="Waite D.W."/>
            <person name="Rinke C."/>
            <person name="Skarshewski A."/>
            <person name="Chaumeil P.A."/>
            <person name="Hugenholtz P."/>
        </authorList>
    </citation>
    <scope>NUCLEOTIDE SEQUENCE [LARGE SCALE GENOMIC DNA]</scope>
    <source>
        <strain evidence="2">UBA9360</strain>
    </source>
</reference>
<accession>A0A348WME5</accession>
<dbReference type="InterPro" id="IPR037523">
    <property type="entry name" value="VOC_core"/>
</dbReference>
<dbReference type="AlphaFoldDB" id="A0A348WME5"/>
<dbReference type="InterPro" id="IPR029068">
    <property type="entry name" value="Glyas_Bleomycin-R_OHBP_Dase"/>
</dbReference>
<proteinExistence type="predicted"/>
<dbReference type="Proteomes" id="UP000262878">
    <property type="component" value="Unassembled WGS sequence"/>
</dbReference>
<dbReference type="EMBL" id="DMUP01000062">
    <property type="protein sequence ID" value="HAR55707.1"/>
    <property type="molecule type" value="Genomic_DNA"/>
</dbReference>
<dbReference type="Pfam" id="PF00903">
    <property type="entry name" value="Glyoxalase"/>
    <property type="match status" value="1"/>
</dbReference>
<dbReference type="InterPro" id="IPR004360">
    <property type="entry name" value="Glyas_Fos-R_dOase_dom"/>
</dbReference>
<dbReference type="Gene3D" id="3.10.180.10">
    <property type="entry name" value="2,3-Dihydroxybiphenyl 1,2-Dioxygenase, domain 1"/>
    <property type="match status" value="1"/>
</dbReference>
<feature type="domain" description="VOC" evidence="1">
    <location>
        <begin position="3"/>
        <end position="134"/>
    </location>
</feature>
<name>A0A348WME5_9GAMM</name>
<dbReference type="RefSeq" id="WP_272978545.1">
    <property type="nucleotide sequence ID" value="NZ_DAIRLQ010000027.1"/>
</dbReference>
<gene>
    <name evidence="2" type="ORF">DCR58_02850</name>
</gene>
<dbReference type="PROSITE" id="PS51819">
    <property type="entry name" value="VOC"/>
    <property type="match status" value="1"/>
</dbReference>
<evidence type="ECO:0000313" key="2">
    <source>
        <dbReference type="EMBL" id="HAR55707.1"/>
    </source>
</evidence>
<protein>
    <submittedName>
        <fullName evidence="2">Glyoxalase</fullName>
    </submittedName>
</protein>
<dbReference type="PANTHER" id="PTHR36503">
    <property type="entry name" value="BLR2520 PROTEIN"/>
    <property type="match status" value="1"/>
</dbReference>
<evidence type="ECO:0000313" key="3">
    <source>
        <dbReference type="Proteomes" id="UP000262878"/>
    </source>
</evidence>